<comment type="function">
    <text evidence="1">Involved in the transposition of the insertion sequence.</text>
</comment>
<dbReference type="GO" id="GO:0015074">
    <property type="term" value="P:DNA integration"/>
    <property type="evidence" value="ECO:0007669"/>
    <property type="project" value="InterPro"/>
</dbReference>
<dbReference type="Pfam" id="PF00665">
    <property type="entry name" value="rve"/>
    <property type="match status" value="1"/>
</dbReference>
<protein>
    <recommendedName>
        <fullName evidence="2">Integrase catalytic domain-containing protein</fullName>
    </recommendedName>
</protein>
<evidence type="ECO:0000256" key="1">
    <source>
        <dbReference type="ARBA" id="ARBA00002286"/>
    </source>
</evidence>
<proteinExistence type="predicted"/>
<dbReference type="NCBIfam" id="NF033516">
    <property type="entry name" value="transpos_IS3"/>
    <property type="match status" value="1"/>
</dbReference>
<dbReference type="PROSITE" id="PS50994">
    <property type="entry name" value="INTEGRASE"/>
    <property type="match status" value="1"/>
</dbReference>
<dbReference type="InterPro" id="IPR048020">
    <property type="entry name" value="Transpos_IS3"/>
</dbReference>
<evidence type="ECO:0000259" key="2">
    <source>
        <dbReference type="PROSITE" id="PS50994"/>
    </source>
</evidence>
<dbReference type="EMBL" id="NUFN01000051">
    <property type="protein sequence ID" value="PGH78290.1"/>
    <property type="molecule type" value="Genomic_DNA"/>
</dbReference>
<sequence length="272" mass="32139">MCQVLHVSRSGYYKWKHHTKSLRQIQKEQVTKEIHCIFLESRCLYGSPKITSLLRQAGRRISQKTVARIMKEQGLQSRTIKKYKATTNSKHSYPIHANVLNRQFKVKKPNQVWVADITYVPTKEGWLYVASLMDLYSRKIVGWHADRTMTKELVLKALQQAYFRQKPEGSVLHYSDRGSQYASLDYQNQLEQYGMNYSMSRKGNCYDNACIESFHGVLKKELVYQQQYVTRAQARQDIWEYIEIFYNRKRIHSANGYLSPIKKERMYELEAA</sequence>
<dbReference type="Gene3D" id="3.30.420.10">
    <property type="entry name" value="Ribonuclease H-like superfamily/Ribonuclease H"/>
    <property type="match status" value="1"/>
</dbReference>
<dbReference type="PANTHER" id="PTHR46889:SF4">
    <property type="entry name" value="TRANSPOSASE INSO FOR INSERTION SEQUENCE ELEMENT IS911B-RELATED"/>
    <property type="match status" value="1"/>
</dbReference>
<accession>A0A9X7GGD7</accession>
<feature type="domain" description="Integrase catalytic" evidence="2">
    <location>
        <begin position="105"/>
        <end position="268"/>
    </location>
</feature>
<organism evidence="3 4">
    <name type="scientific">Bacillus thuringiensis</name>
    <dbReference type="NCBI Taxonomy" id="1428"/>
    <lineage>
        <taxon>Bacteria</taxon>
        <taxon>Bacillati</taxon>
        <taxon>Bacillota</taxon>
        <taxon>Bacilli</taxon>
        <taxon>Bacillales</taxon>
        <taxon>Bacillaceae</taxon>
        <taxon>Bacillus</taxon>
        <taxon>Bacillus cereus group</taxon>
    </lineage>
</organism>
<dbReference type="Pfam" id="PF13333">
    <property type="entry name" value="rve_2"/>
    <property type="match status" value="1"/>
</dbReference>
<evidence type="ECO:0000313" key="4">
    <source>
        <dbReference type="Proteomes" id="UP000222944"/>
    </source>
</evidence>
<dbReference type="Pfam" id="PF13276">
    <property type="entry name" value="HTH_21"/>
    <property type="match status" value="1"/>
</dbReference>
<comment type="caution">
    <text evidence="3">The sequence shown here is derived from an EMBL/GenBank/DDBJ whole genome shotgun (WGS) entry which is preliminary data.</text>
</comment>
<name>A0A9X7GGD7_BACTU</name>
<dbReference type="InterPro" id="IPR025948">
    <property type="entry name" value="HTH-like_dom"/>
</dbReference>
<dbReference type="InterPro" id="IPR050900">
    <property type="entry name" value="Transposase_IS3/IS150/IS904"/>
</dbReference>
<evidence type="ECO:0000313" key="3">
    <source>
        <dbReference type="EMBL" id="PGH78290.1"/>
    </source>
</evidence>
<dbReference type="Proteomes" id="UP000222944">
    <property type="component" value="Unassembled WGS sequence"/>
</dbReference>
<dbReference type="InterPro" id="IPR001584">
    <property type="entry name" value="Integrase_cat-core"/>
</dbReference>
<dbReference type="AlphaFoldDB" id="A0A9X7GGD7"/>
<dbReference type="SUPFAM" id="SSF53098">
    <property type="entry name" value="Ribonuclease H-like"/>
    <property type="match status" value="1"/>
</dbReference>
<reference evidence="3 4" key="1">
    <citation type="submission" date="2017-09" db="EMBL/GenBank/DDBJ databases">
        <title>Large-scale bioinformatics analysis of Bacillus genomes uncovers conserved roles of natural products in bacterial physiology.</title>
        <authorList>
            <consortium name="Agbiome Team Llc"/>
            <person name="Bleich R.M."/>
            <person name="Grubbs K.J."/>
            <person name="Santa Maria K.C."/>
            <person name="Allen S.E."/>
            <person name="Farag S."/>
            <person name="Shank E.A."/>
            <person name="Bowers A."/>
        </authorList>
    </citation>
    <scope>NUCLEOTIDE SEQUENCE [LARGE SCALE GENOMIC DNA]</scope>
    <source>
        <strain evidence="3 4">AFS058004</strain>
    </source>
</reference>
<dbReference type="GO" id="GO:0003676">
    <property type="term" value="F:nucleic acid binding"/>
    <property type="evidence" value="ECO:0007669"/>
    <property type="project" value="InterPro"/>
</dbReference>
<dbReference type="InterPro" id="IPR036397">
    <property type="entry name" value="RNaseH_sf"/>
</dbReference>
<gene>
    <name evidence="3" type="ORF">CN899_28975</name>
</gene>
<dbReference type="InterPro" id="IPR012337">
    <property type="entry name" value="RNaseH-like_sf"/>
</dbReference>
<dbReference type="PANTHER" id="PTHR46889">
    <property type="entry name" value="TRANSPOSASE INSF FOR INSERTION SEQUENCE IS3B-RELATED"/>
    <property type="match status" value="1"/>
</dbReference>